<feature type="non-terminal residue" evidence="2">
    <location>
        <position position="1"/>
    </location>
</feature>
<organism evidence="2 3">
    <name type="scientific">Paraglomus brasilianum</name>
    <dbReference type="NCBI Taxonomy" id="144538"/>
    <lineage>
        <taxon>Eukaryota</taxon>
        <taxon>Fungi</taxon>
        <taxon>Fungi incertae sedis</taxon>
        <taxon>Mucoromycota</taxon>
        <taxon>Glomeromycotina</taxon>
        <taxon>Glomeromycetes</taxon>
        <taxon>Paraglomerales</taxon>
        <taxon>Paraglomeraceae</taxon>
        <taxon>Paraglomus</taxon>
    </lineage>
</organism>
<accession>A0A9N9HGJ9</accession>
<gene>
    <name evidence="2" type="ORF">PBRASI_LOCUS11694</name>
</gene>
<comment type="caution">
    <text evidence="2">The sequence shown here is derived from an EMBL/GenBank/DDBJ whole genome shotgun (WGS) entry which is preliminary data.</text>
</comment>
<dbReference type="EMBL" id="CAJVPI010006487">
    <property type="protein sequence ID" value="CAG8678906.1"/>
    <property type="molecule type" value="Genomic_DNA"/>
</dbReference>
<dbReference type="Proteomes" id="UP000789739">
    <property type="component" value="Unassembled WGS sequence"/>
</dbReference>
<name>A0A9N9HGJ9_9GLOM</name>
<dbReference type="AlphaFoldDB" id="A0A9N9HGJ9"/>
<protein>
    <submittedName>
        <fullName evidence="2">6828_t:CDS:1</fullName>
    </submittedName>
</protein>
<reference evidence="2" key="1">
    <citation type="submission" date="2021-06" db="EMBL/GenBank/DDBJ databases">
        <authorList>
            <person name="Kallberg Y."/>
            <person name="Tangrot J."/>
            <person name="Rosling A."/>
        </authorList>
    </citation>
    <scope>NUCLEOTIDE SEQUENCE</scope>
    <source>
        <strain evidence="2">BR232B</strain>
    </source>
</reference>
<sequence>KHLPILESNFDQKKTMVMARVDTLTNKFYKMTLSSQKSGSQQDSNSQRGSGWDHPLTAISKHTTTLTTYGYVIKEILCNLNLFVYGLSNTLSYSLQNNSVQM</sequence>
<evidence type="ECO:0000256" key="1">
    <source>
        <dbReference type="SAM" id="MobiDB-lite"/>
    </source>
</evidence>
<evidence type="ECO:0000313" key="3">
    <source>
        <dbReference type="Proteomes" id="UP000789739"/>
    </source>
</evidence>
<feature type="compositionally biased region" description="Polar residues" evidence="1">
    <location>
        <begin position="33"/>
        <end position="49"/>
    </location>
</feature>
<keyword evidence="3" id="KW-1185">Reference proteome</keyword>
<feature type="region of interest" description="Disordered" evidence="1">
    <location>
        <begin position="33"/>
        <end position="56"/>
    </location>
</feature>
<evidence type="ECO:0000313" key="2">
    <source>
        <dbReference type="EMBL" id="CAG8678906.1"/>
    </source>
</evidence>
<proteinExistence type="predicted"/>